<dbReference type="InterPro" id="IPR056920">
    <property type="entry name" value="PRTase-CE"/>
</dbReference>
<sequence length="314" mass="36831">MSNTIVKNVIENCSLKWGFQIDNLEKKASEWLLPLQKKELTTEYSVLLKLLDNFNYYSHEEISIVCQKLYNLYINCEANYNSSIYLPVTSSTGIINHSYEILSKFKDNNYINKHCVIGDLTTYVTSEDYDLDLIFNLVFIDDISGSGNTIIKCLKHYMKKYPNIIKEKNIYILLIEATPLSIQKIQSFKESNNLKITVISHNIQKKAFDSNYIFPSTEAVQARELTQKLEWEIFEKKDSPFILGYEKSECLVSFYYNTPNNTLSVFWNSSSTFPWMPLFPRPRTNNPPFFKKKKSTRFQQKKQRTENAYKFKKG</sequence>
<evidence type="ECO:0000256" key="1">
    <source>
        <dbReference type="SAM" id="MobiDB-lite"/>
    </source>
</evidence>
<dbReference type="AlphaFoldDB" id="A0A9X6NB95"/>
<evidence type="ECO:0000313" key="3">
    <source>
        <dbReference type="EMBL" id="OUC03850.1"/>
    </source>
</evidence>
<protein>
    <recommendedName>
        <fullName evidence="2">PRTase-CE domain-containing protein</fullName>
    </recommendedName>
</protein>
<feature type="region of interest" description="Disordered" evidence="1">
    <location>
        <begin position="284"/>
        <end position="314"/>
    </location>
</feature>
<evidence type="ECO:0000259" key="2">
    <source>
        <dbReference type="Pfam" id="PF24390"/>
    </source>
</evidence>
<dbReference type="EMBL" id="MOOV01000013">
    <property type="protein sequence ID" value="OUC03850.1"/>
    <property type="molecule type" value="Genomic_DNA"/>
</dbReference>
<feature type="compositionally biased region" description="Basic and acidic residues" evidence="1">
    <location>
        <begin position="303"/>
        <end position="314"/>
    </location>
</feature>
<accession>A0A9X6NB95</accession>
<evidence type="ECO:0000313" key="4">
    <source>
        <dbReference type="Proteomes" id="UP000195160"/>
    </source>
</evidence>
<organism evidence="3 4">
    <name type="scientific">Bacillus thuringiensis subsp. medellin</name>
    <dbReference type="NCBI Taxonomy" id="79672"/>
    <lineage>
        <taxon>Bacteria</taxon>
        <taxon>Bacillati</taxon>
        <taxon>Bacillota</taxon>
        <taxon>Bacilli</taxon>
        <taxon>Bacillales</taxon>
        <taxon>Bacillaceae</taxon>
        <taxon>Bacillus</taxon>
        <taxon>Bacillus cereus group</taxon>
    </lineage>
</organism>
<dbReference type="RefSeq" id="WP_088065462.1">
    <property type="nucleotide sequence ID" value="NZ_MOOV01000013.1"/>
</dbReference>
<feature type="domain" description="PRTase-CE" evidence="2">
    <location>
        <begin position="43"/>
        <end position="281"/>
    </location>
</feature>
<dbReference type="Proteomes" id="UP000195160">
    <property type="component" value="Unassembled WGS sequence"/>
</dbReference>
<feature type="compositionally biased region" description="Basic residues" evidence="1">
    <location>
        <begin position="290"/>
        <end position="302"/>
    </location>
</feature>
<comment type="caution">
    <text evidence="3">The sequence shown here is derived from an EMBL/GenBank/DDBJ whole genome shotgun (WGS) entry which is preliminary data.</text>
</comment>
<reference evidence="3 4" key="1">
    <citation type="submission" date="2016-10" db="EMBL/GenBank/DDBJ databases">
        <title>Comparative genomics of Bacillus thuringiensis reveals a path to pathogens against multiple invertebrate hosts.</title>
        <authorList>
            <person name="Zheng J."/>
            <person name="Gao Q."/>
            <person name="Liu H."/>
            <person name="Peng D."/>
            <person name="Ruan L."/>
            <person name="Sun M."/>
        </authorList>
    </citation>
    <scope>NUCLEOTIDE SEQUENCE [LARGE SCALE GENOMIC DNA]</scope>
    <source>
        <strain evidence="3">T30001</strain>
    </source>
</reference>
<name>A0A9X6NB95_BACTV</name>
<proteinExistence type="predicted"/>
<dbReference type="Pfam" id="PF24390">
    <property type="entry name" value="PRTase-CE"/>
    <property type="match status" value="1"/>
</dbReference>
<gene>
    <name evidence="3" type="ORF">BK784_01355</name>
</gene>